<dbReference type="GO" id="GO:0016887">
    <property type="term" value="F:ATP hydrolysis activity"/>
    <property type="evidence" value="ECO:0007669"/>
    <property type="project" value="InterPro"/>
</dbReference>
<dbReference type="SUPFAM" id="SSF52540">
    <property type="entry name" value="P-loop containing nucleoside triphosphate hydrolases"/>
    <property type="match status" value="1"/>
</dbReference>
<evidence type="ECO:0000313" key="5">
    <source>
        <dbReference type="EMBL" id="HIQ95254.1"/>
    </source>
</evidence>
<organism evidence="5 6">
    <name type="scientific">Candidatus Limivivens merdigallinarum</name>
    <dbReference type="NCBI Taxonomy" id="2840859"/>
    <lineage>
        <taxon>Bacteria</taxon>
        <taxon>Bacillati</taxon>
        <taxon>Bacillota</taxon>
        <taxon>Clostridia</taxon>
        <taxon>Lachnospirales</taxon>
        <taxon>Lachnospiraceae</taxon>
        <taxon>Lachnospiraceae incertae sedis</taxon>
        <taxon>Candidatus Limivivens</taxon>
    </lineage>
</organism>
<evidence type="ECO:0000256" key="3">
    <source>
        <dbReference type="SAM" id="MobiDB-lite"/>
    </source>
</evidence>
<accession>A0A9D1D121</accession>
<evidence type="ECO:0000256" key="2">
    <source>
        <dbReference type="ARBA" id="ARBA00022840"/>
    </source>
</evidence>
<dbReference type="Gene3D" id="1.10.8.60">
    <property type="match status" value="1"/>
</dbReference>
<dbReference type="EMBL" id="DVFT01000023">
    <property type="protein sequence ID" value="HIQ95254.1"/>
    <property type="molecule type" value="Genomic_DNA"/>
</dbReference>
<dbReference type="InterPro" id="IPR003959">
    <property type="entry name" value="ATPase_AAA_core"/>
</dbReference>
<evidence type="ECO:0000256" key="1">
    <source>
        <dbReference type="ARBA" id="ARBA00022741"/>
    </source>
</evidence>
<keyword evidence="1" id="KW-0547">Nucleotide-binding</keyword>
<dbReference type="SMART" id="SM00382">
    <property type="entry name" value="AAA"/>
    <property type="match status" value="1"/>
</dbReference>
<dbReference type="AlphaFoldDB" id="A0A9D1D121"/>
<dbReference type="InterPro" id="IPR000641">
    <property type="entry name" value="CbxX/CfxQ"/>
</dbReference>
<dbReference type="InterPro" id="IPR027417">
    <property type="entry name" value="P-loop_NTPase"/>
</dbReference>
<dbReference type="InterPro" id="IPR050304">
    <property type="entry name" value="MT-severing_AAA_ATPase"/>
</dbReference>
<evidence type="ECO:0000313" key="6">
    <source>
        <dbReference type="Proteomes" id="UP000886886"/>
    </source>
</evidence>
<dbReference type="GO" id="GO:0005524">
    <property type="term" value="F:ATP binding"/>
    <property type="evidence" value="ECO:0007669"/>
    <property type="project" value="UniProtKB-KW"/>
</dbReference>
<dbReference type="Pfam" id="PF00004">
    <property type="entry name" value="AAA"/>
    <property type="match status" value="1"/>
</dbReference>
<proteinExistence type="predicted"/>
<comment type="caution">
    <text evidence="5">The sequence shown here is derived from an EMBL/GenBank/DDBJ whole genome shotgun (WGS) entry which is preliminary data.</text>
</comment>
<feature type="domain" description="AAA+ ATPase" evidence="4">
    <location>
        <begin position="154"/>
        <end position="292"/>
    </location>
</feature>
<dbReference type="Gene3D" id="3.40.50.300">
    <property type="entry name" value="P-loop containing nucleotide triphosphate hydrolases"/>
    <property type="match status" value="1"/>
</dbReference>
<reference evidence="5" key="2">
    <citation type="journal article" date="2021" name="PeerJ">
        <title>Extensive microbial diversity within the chicken gut microbiome revealed by metagenomics and culture.</title>
        <authorList>
            <person name="Gilroy R."/>
            <person name="Ravi A."/>
            <person name="Getino M."/>
            <person name="Pursley I."/>
            <person name="Horton D.L."/>
            <person name="Alikhan N.F."/>
            <person name="Baker D."/>
            <person name="Gharbi K."/>
            <person name="Hall N."/>
            <person name="Watson M."/>
            <person name="Adriaenssens E.M."/>
            <person name="Foster-Nyarko E."/>
            <person name="Jarju S."/>
            <person name="Secka A."/>
            <person name="Antonio M."/>
            <person name="Oren A."/>
            <person name="Chaudhuri R.R."/>
            <person name="La Ragione R."/>
            <person name="Hildebrand F."/>
            <person name="Pallen M.J."/>
        </authorList>
    </citation>
    <scope>NUCLEOTIDE SEQUENCE</scope>
    <source>
        <strain evidence="5">ChiSjej3B21-11622</strain>
    </source>
</reference>
<reference evidence="5" key="1">
    <citation type="submission" date="2020-10" db="EMBL/GenBank/DDBJ databases">
        <authorList>
            <person name="Gilroy R."/>
        </authorList>
    </citation>
    <scope>NUCLEOTIDE SEQUENCE</scope>
    <source>
        <strain evidence="5">ChiSjej3B21-11622</strain>
    </source>
</reference>
<gene>
    <name evidence="5" type="ORF">IAB26_01700</name>
</gene>
<sequence>MKPEYLAKAREYQEKYERFYLKFQRFQDMDALKSAIEMQINLAELYTGAEREHHSARAAALLDQYEGLKAAMEAKKPKETESVGRGNAPKEELTKTGKESQGMNPIAEGVQVMECPEITFDDIAGMERVKQQLKQVTQSDDPHAAAYKHFNVKLPRTFLFYGPPGTGKTMLGMAFANWVMKGKERSPFFLVESQSLVSCYVGETAKAISALFEEARKYPRSVIFMDDADTFLRSRKKLEKQDEIRNITAILTAMDGFLSKSDETIVICSTNHPEDMDDAVLSRFKEWVEVPLPDADARRAMLEKHLAAADLSHISLEELVMRTENFNGRDISKFCNALLKNFCDKLPAGMEPPYPPIDRQSLEETFAQVFSSVDQEQVLRLQEWIEDFRNQH</sequence>
<feature type="compositionally biased region" description="Basic and acidic residues" evidence="3">
    <location>
        <begin position="73"/>
        <end position="98"/>
    </location>
</feature>
<name>A0A9D1D121_9FIRM</name>
<dbReference type="Proteomes" id="UP000886886">
    <property type="component" value="Unassembled WGS sequence"/>
</dbReference>
<dbReference type="PANTHER" id="PTHR23074">
    <property type="entry name" value="AAA DOMAIN-CONTAINING"/>
    <property type="match status" value="1"/>
</dbReference>
<feature type="region of interest" description="Disordered" evidence="3">
    <location>
        <begin position="73"/>
        <end position="102"/>
    </location>
</feature>
<protein>
    <submittedName>
        <fullName evidence="5">AAA family ATPase</fullName>
    </submittedName>
</protein>
<keyword evidence="2" id="KW-0067">ATP-binding</keyword>
<evidence type="ECO:0000259" key="4">
    <source>
        <dbReference type="SMART" id="SM00382"/>
    </source>
</evidence>
<dbReference type="PRINTS" id="PR00819">
    <property type="entry name" value="CBXCFQXSUPER"/>
</dbReference>
<dbReference type="PANTHER" id="PTHR23074:SF83">
    <property type="entry name" value="VACUOLAR PROTEIN SORTING-ASSOCIATED PROTEIN 4A"/>
    <property type="match status" value="1"/>
</dbReference>
<dbReference type="InterPro" id="IPR003593">
    <property type="entry name" value="AAA+_ATPase"/>
</dbReference>